<protein>
    <submittedName>
        <fullName evidence="2">Avi_7169 family alkylhydroperoxidase domain-containing protein</fullName>
    </submittedName>
</protein>
<dbReference type="InterPro" id="IPR029032">
    <property type="entry name" value="AhpD-like"/>
</dbReference>
<dbReference type="SUPFAM" id="SSF69118">
    <property type="entry name" value="AhpD-like"/>
    <property type="match status" value="2"/>
</dbReference>
<dbReference type="InterPro" id="IPR023982">
    <property type="entry name" value="CHP04029_CMD-like"/>
</dbReference>
<keyword evidence="2" id="KW-0560">Oxidoreductase</keyword>
<dbReference type="NCBIfam" id="TIGR04030">
    <property type="entry name" value="perox_Avi_7169"/>
    <property type="match status" value="1"/>
</dbReference>
<dbReference type="NCBIfam" id="TIGR01926">
    <property type="entry name" value="peroxid_rel"/>
    <property type="match status" value="1"/>
</dbReference>
<dbReference type="PANTHER" id="PTHR35446:SF2">
    <property type="entry name" value="CARBOXYMUCONOLACTONE DECARBOXYLASE-LIKE DOMAIN-CONTAINING PROTEIN"/>
    <property type="match status" value="1"/>
</dbReference>
<dbReference type="eggNOG" id="COG2128">
    <property type="taxonomic scope" value="Bacteria"/>
</dbReference>
<proteinExistence type="predicted"/>
<dbReference type="InterPro" id="IPR023923">
    <property type="entry name" value="AhpD_Avi7169"/>
</dbReference>
<dbReference type="NCBIfam" id="TIGR00778">
    <property type="entry name" value="ahpD_dom"/>
    <property type="match status" value="1"/>
</dbReference>
<evidence type="ECO:0000313" key="3">
    <source>
        <dbReference type="Proteomes" id="UP000006078"/>
    </source>
</evidence>
<reference evidence="2 3" key="1">
    <citation type="submission" date="2012-08" db="EMBL/GenBank/DDBJ databases">
        <title>The Genome Sequence of Turicella otitidis ATCC 51513.</title>
        <authorList>
            <consortium name="The Broad Institute Genome Sequencing Platform"/>
            <person name="Earl A."/>
            <person name="Ward D."/>
            <person name="Feldgarden M."/>
            <person name="Gevers D."/>
            <person name="Huys G."/>
            <person name="Walker B."/>
            <person name="Young S.K."/>
            <person name="Zeng Q."/>
            <person name="Gargeya S."/>
            <person name="Fitzgerald M."/>
            <person name="Haas B."/>
            <person name="Abouelleil A."/>
            <person name="Alvarado L."/>
            <person name="Arachchi H.M."/>
            <person name="Berlin A.M."/>
            <person name="Chapman S.B."/>
            <person name="Goldberg J."/>
            <person name="Griggs A."/>
            <person name="Gujja S."/>
            <person name="Hansen M."/>
            <person name="Howarth C."/>
            <person name="Imamovic A."/>
            <person name="Larimer J."/>
            <person name="McCowen C."/>
            <person name="Montmayeur A."/>
            <person name="Murphy C."/>
            <person name="Neiman D."/>
            <person name="Pearson M."/>
            <person name="Priest M."/>
            <person name="Roberts A."/>
            <person name="Saif S."/>
            <person name="Shea T."/>
            <person name="Sisk P."/>
            <person name="Sykes S."/>
            <person name="Wortman J."/>
            <person name="Nusbaum C."/>
            <person name="Birren B."/>
        </authorList>
    </citation>
    <scope>NUCLEOTIDE SEQUENCE [LARGE SCALE GENOMIC DNA]</scope>
    <source>
        <strain evidence="2 3">ATCC 51513</strain>
    </source>
</reference>
<dbReference type="PATRIC" id="fig|883169.3.peg.494"/>
<dbReference type="STRING" id="29321.AAV33_02920"/>
<keyword evidence="3" id="KW-1185">Reference proteome</keyword>
<evidence type="ECO:0000313" key="2">
    <source>
        <dbReference type="EMBL" id="EJZ82536.1"/>
    </source>
</evidence>
<dbReference type="Proteomes" id="UP000006078">
    <property type="component" value="Unassembled WGS sequence"/>
</dbReference>
<name>K0YGM7_9CORY</name>
<evidence type="ECO:0000259" key="1">
    <source>
        <dbReference type="Pfam" id="PF02627"/>
    </source>
</evidence>
<comment type="caution">
    <text evidence="2">The sequence shown here is derived from an EMBL/GenBank/DDBJ whole genome shotgun (WGS) entry which is preliminary data.</text>
</comment>
<dbReference type="Gene3D" id="1.20.1290.10">
    <property type="entry name" value="AhpD-like"/>
    <property type="match status" value="2"/>
</dbReference>
<gene>
    <name evidence="2" type="ORF">HMPREF9719_00524</name>
</gene>
<sequence>MFRKGAGEVDFINLLANVNPDSPLAGVRLERPAAVDNAQESFYALMQPDEPGTFSHGERFAVGSYVATVLQVRTAGTYYSELMLDVEDRELRDAVLEAAERDRSSGPYGVYRESGLTSESEPGGVAVHDPAVFGERLAAALDVAHLLTFHPRDSRPEVLGRLARGGWGLDEAVSLYQLVSFLNFQLRVIHALQVINGQPEVHEPARLEGEEARWGGEGGSFEVSRPDGIASPERFVAHPLRWVPWAEPIPENELTEKQRDALVEPSRAANPYFRLLARDPDALKARTLTDNDIFYNTEGGAGRAERELAAAVVSRYNGCTFCASVHAGRAIEESGREDEVKSLLERGVRADLSDPLWNAVRDAAVALTTSPMQFDEDTVTKFADLDVDATYVLDIVNAAAFFNWANRLMLGLGEPEVPRPYRDQ</sequence>
<dbReference type="AlphaFoldDB" id="K0YGM7"/>
<dbReference type="HOGENOM" id="CLU_057689_1_0_11"/>
<dbReference type="NCBIfam" id="TIGR04029">
    <property type="entry name" value="CMD_Avi_7170"/>
    <property type="match status" value="1"/>
</dbReference>
<organism evidence="2 3">
    <name type="scientific">Corynebacterium otitidis ATCC 51513</name>
    <dbReference type="NCBI Taxonomy" id="883169"/>
    <lineage>
        <taxon>Bacteria</taxon>
        <taxon>Bacillati</taxon>
        <taxon>Actinomycetota</taxon>
        <taxon>Actinomycetes</taxon>
        <taxon>Mycobacteriales</taxon>
        <taxon>Corynebacteriaceae</taxon>
        <taxon>Corynebacterium</taxon>
    </lineage>
</organism>
<dbReference type="PANTHER" id="PTHR35446">
    <property type="entry name" value="SI:CH211-175M2.5"/>
    <property type="match status" value="1"/>
</dbReference>
<feature type="domain" description="Carboxymuconolactone decarboxylase-like" evidence="1">
    <location>
        <begin position="280"/>
        <end position="360"/>
    </location>
</feature>
<dbReference type="eggNOG" id="COG4950">
    <property type="taxonomic scope" value="Bacteria"/>
</dbReference>
<accession>K0YGM7</accession>
<keyword evidence="2" id="KW-0575">Peroxidase</keyword>
<dbReference type="InterPro" id="IPR010195">
    <property type="entry name" value="Uncharacterised_peroxidase-rel"/>
</dbReference>
<dbReference type="EMBL" id="AHAE01000030">
    <property type="protein sequence ID" value="EJZ82536.1"/>
    <property type="molecule type" value="Genomic_DNA"/>
</dbReference>
<dbReference type="InterPro" id="IPR004675">
    <property type="entry name" value="AhpD_core"/>
</dbReference>
<dbReference type="Pfam" id="PF02627">
    <property type="entry name" value="CMD"/>
    <property type="match status" value="1"/>
</dbReference>
<dbReference type="InterPro" id="IPR003779">
    <property type="entry name" value="CMD-like"/>
</dbReference>
<dbReference type="GO" id="GO:0051920">
    <property type="term" value="F:peroxiredoxin activity"/>
    <property type="evidence" value="ECO:0007669"/>
    <property type="project" value="InterPro"/>
</dbReference>